<dbReference type="Gene3D" id="3.40.50.80">
    <property type="entry name" value="Nucleotide-binding domain of ferredoxin-NADP reductase (FNR) module"/>
    <property type="match status" value="1"/>
</dbReference>
<dbReference type="InterPro" id="IPR029063">
    <property type="entry name" value="SAM-dependent_MTases_sf"/>
</dbReference>
<sequence length="500" mass="53676">MPVTQSRTESREDHSEAMLDSALEALMQAGVHLRSGGRLADVGCGTGEVALAMAECEFTVTAYDASPSMVEATNERCAGLPVSARIQDPRTLVLPEGGYEVVHSSWMLHRLGQAHDTVRTMARATSPGGLVVLQWTNGGAMYDHPPHQVCGVLEDEGLEILLARDDVRIENAYGPAGAITGPAHAPGDDGDRPAHAPGDDGARFAGASADAPGTRNVRVVARRPLRSSKLARPAPRSSVRAFPLSVGTLRVVSSERLSPLMRRVVFQVVDAGPLPIEEPAETITLIWPAPGATRAVLPELKRWRFPEGTGRQHTVNLTVRRYDRASGLVTTDFFMHGDDGPASLWACGAAPGDEVGFGGTRVHWVTDPTAEWTLLIGDETAVPSMAAILEGLPAGHRAIAVAEVRDAGEHVALDAPHSEVHWIHRGERPPGEGRALEEVVRGLDLPSGRGQVWAGGESLVIQSLRRHLLRERGLRRDEVCALGYWSIPRTRRATVSPPET</sequence>
<dbReference type="CDD" id="cd06193">
    <property type="entry name" value="siderophore_interacting"/>
    <property type="match status" value="1"/>
</dbReference>
<feature type="domain" description="FAD-binding FR-type" evidence="2">
    <location>
        <begin position="244"/>
        <end position="367"/>
    </location>
</feature>
<gene>
    <name evidence="3" type="ORF">GCM10022226_38970</name>
</gene>
<name>A0ABP7IBD8_9ACTN</name>
<dbReference type="InterPro" id="IPR013113">
    <property type="entry name" value="SIP_FAD-bd"/>
</dbReference>
<dbReference type="InterPro" id="IPR041698">
    <property type="entry name" value="Methyltransf_25"/>
</dbReference>
<evidence type="ECO:0000256" key="1">
    <source>
        <dbReference type="SAM" id="MobiDB-lite"/>
    </source>
</evidence>
<dbReference type="InterPro" id="IPR039261">
    <property type="entry name" value="FNR_nucleotide-bd"/>
</dbReference>
<dbReference type="Pfam" id="PF04954">
    <property type="entry name" value="SIP"/>
    <property type="match status" value="1"/>
</dbReference>
<accession>A0ABP7IBD8</accession>
<feature type="region of interest" description="Disordered" evidence="1">
    <location>
        <begin position="178"/>
        <end position="216"/>
    </location>
</feature>
<dbReference type="PANTHER" id="PTHR30157">
    <property type="entry name" value="FERRIC REDUCTASE, NADPH-DEPENDENT"/>
    <property type="match status" value="1"/>
</dbReference>
<reference evidence="4" key="1">
    <citation type="journal article" date="2019" name="Int. J. Syst. Evol. Microbiol.">
        <title>The Global Catalogue of Microorganisms (GCM) 10K type strain sequencing project: providing services to taxonomists for standard genome sequencing and annotation.</title>
        <authorList>
            <consortium name="The Broad Institute Genomics Platform"/>
            <consortium name="The Broad Institute Genome Sequencing Center for Infectious Disease"/>
            <person name="Wu L."/>
            <person name="Ma J."/>
        </authorList>
    </citation>
    <scope>NUCLEOTIDE SEQUENCE [LARGE SCALE GENOMIC DNA]</scope>
    <source>
        <strain evidence="4">JCM 16908</strain>
    </source>
</reference>
<dbReference type="CDD" id="cd02440">
    <property type="entry name" value="AdoMet_MTases"/>
    <property type="match status" value="1"/>
</dbReference>
<dbReference type="SUPFAM" id="SSF53335">
    <property type="entry name" value="S-adenosyl-L-methionine-dependent methyltransferases"/>
    <property type="match status" value="1"/>
</dbReference>
<dbReference type="Proteomes" id="UP001500888">
    <property type="component" value="Unassembled WGS sequence"/>
</dbReference>
<dbReference type="Gene3D" id="3.40.50.150">
    <property type="entry name" value="Vaccinia Virus protein VP39"/>
    <property type="match status" value="1"/>
</dbReference>
<comment type="caution">
    <text evidence="3">The sequence shown here is derived from an EMBL/GenBank/DDBJ whole genome shotgun (WGS) entry which is preliminary data.</text>
</comment>
<dbReference type="Pfam" id="PF13649">
    <property type="entry name" value="Methyltransf_25"/>
    <property type="match status" value="1"/>
</dbReference>
<dbReference type="InterPro" id="IPR039374">
    <property type="entry name" value="SIP_fam"/>
</dbReference>
<dbReference type="Pfam" id="PF08021">
    <property type="entry name" value="FAD_binding_9"/>
    <property type="match status" value="1"/>
</dbReference>
<keyword evidence="4" id="KW-1185">Reference proteome</keyword>
<dbReference type="InterPro" id="IPR017927">
    <property type="entry name" value="FAD-bd_FR_type"/>
</dbReference>
<proteinExistence type="predicted"/>
<dbReference type="InterPro" id="IPR007037">
    <property type="entry name" value="SIP_rossman_dom"/>
</dbReference>
<evidence type="ECO:0000259" key="2">
    <source>
        <dbReference type="PROSITE" id="PS51384"/>
    </source>
</evidence>
<dbReference type="EMBL" id="BAAAZR010000008">
    <property type="protein sequence ID" value="GAA3814281.1"/>
    <property type="molecule type" value="Genomic_DNA"/>
</dbReference>
<evidence type="ECO:0000313" key="3">
    <source>
        <dbReference type="EMBL" id="GAA3814281.1"/>
    </source>
</evidence>
<protein>
    <recommendedName>
        <fullName evidence="2">FAD-binding FR-type domain-containing protein</fullName>
    </recommendedName>
</protein>
<dbReference type="Gene3D" id="2.40.30.10">
    <property type="entry name" value="Translation factors"/>
    <property type="match status" value="1"/>
</dbReference>
<dbReference type="PROSITE" id="PS51384">
    <property type="entry name" value="FAD_FR"/>
    <property type="match status" value="1"/>
</dbReference>
<dbReference type="PANTHER" id="PTHR30157:SF0">
    <property type="entry name" value="NADPH-DEPENDENT FERRIC-CHELATE REDUCTASE"/>
    <property type="match status" value="1"/>
</dbReference>
<organism evidence="3 4">
    <name type="scientific">Sphaerisporangium flaviroseum</name>
    <dbReference type="NCBI Taxonomy" id="509199"/>
    <lineage>
        <taxon>Bacteria</taxon>
        <taxon>Bacillati</taxon>
        <taxon>Actinomycetota</taxon>
        <taxon>Actinomycetes</taxon>
        <taxon>Streptosporangiales</taxon>
        <taxon>Streptosporangiaceae</taxon>
        <taxon>Sphaerisporangium</taxon>
    </lineage>
</organism>
<feature type="compositionally biased region" description="Basic and acidic residues" evidence="1">
    <location>
        <begin position="186"/>
        <end position="202"/>
    </location>
</feature>
<evidence type="ECO:0000313" key="4">
    <source>
        <dbReference type="Proteomes" id="UP001500888"/>
    </source>
</evidence>